<keyword evidence="3" id="KW-1185">Reference proteome</keyword>
<dbReference type="AlphaFoldDB" id="A0A4Q7L2T2"/>
<dbReference type="Proteomes" id="UP000294257">
    <property type="component" value="Unassembled WGS sequence"/>
</dbReference>
<organism evidence="2 3">
    <name type="scientific">Herbihabitans rhizosphaerae</name>
    <dbReference type="NCBI Taxonomy" id="1872711"/>
    <lineage>
        <taxon>Bacteria</taxon>
        <taxon>Bacillati</taxon>
        <taxon>Actinomycetota</taxon>
        <taxon>Actinomycetes</taxon>
        <taxon>Pseudonocardiales</taxon>
        <taxon>Pseudonocardiaceae</taxon>
        <taxon>Herbihabitans</taxon>
    </lineage>
</organism>
<feature type="region of interest" description="Disordered" evidence="1">
    <location>
        <begin position="58"/>
        <end position="79"/>
    </location>
</feature>
<proteinExistence type="predicted"/>
<dbReference type="EMBL" id="SGWQ01000002">
    <property type="protein sequence ID" value="RZS43464.1"/>
    <property type="molecule type" value="Genomic_DNA"/>
</dbReference>
<protein>
    <submittedName>
        <fullName evidence="2">Uncharacterized protein</fullName>
    </submittedName>
</protein>
<reference evidence="2 3" key="1">
    <citation type="submission" date="2019-02" db="EMBL/GenBank/DDBJ databases">
        <title>Genomic Encyclopedia of Type Strains, Phase IV (KMG-IV): sequencing the most valuable type-strain genomes for metagenomic binning, comparative biology and taxonomic classification.</title>
        <authorList>
            <person name="Goeker M."/>
        </authorList>
    </citation>
    <scope>NUCLEOTIDE SEQUENCE [LARGE SCALE GENOMIC DNA]</scope>
    <source>
        <strain evidence="2 3">DSM 101727</strain>
    </source>
</reference>
<sequence>MWWQDLFEPATASMPPRHGVHTIRVLIRSTNAWDLAGPDGRPQRTLRPASRLLFRDFRGRTSPSYRSSRTGADRPASTW</sequence>
<evidence type="ECO:0000313" key="2">
    <source>
        <dbReference type="EMBL" id="RZS43464.1"/>
    </source>
</evidence>
<evidence type="ECO:0000256" key="1">
    <source>
        <dbReference type="SAM" id="MobiDB-lite"/>
    </source>
</evidence>
<gene>
    <name evidence="2" type="ORF">EV193_102444</name>
</gene>
<comment type="caution">
    <text evidence="2">The sequence shown here is derived from an EMBL/GenBank/DDBJ whole genome shotgun (WGS) entry which is preliminary data.</text>
</comment>
<evidence type="ECO:0000313" key="3">
    <source>
        <dbReference type="Proteomes" id="UP000294257"/>
    </source>
</evidence>
<accession>A0A4Q7L2T2</accession>
<feature type="compositionally biased region" description="Polar residues" evidence="1">
    <location>
        <begin position="61"/>
        <end position="70"/>
    </location>
</feature>
<name>A0A4Q7L2T2_9PSEU</name>